<proteinExistence type="predicted"/>
<accession>A0A128A643</accession>
<dbReference type="EMBL" id="LN890280">
    <property type="protein sequence ID" value="CUR52811.1"/>
    <property type="molecule type" value="Genomic_DNA"/>
</dbReference>
<name>A0A128A643_9ARCH</name>
<dbReference type="Proteomes" id="UP000196239">
    <property type="component" value="Chromosome 1"/>
</dbReference>
<sequence length="171" mass="20070">MDNNNSSQINDGAILERSYIFCNETMHTISLQVRRLQTTEPEDSEFIFRKWADLRFLILSLDRLYKATGIALNVKSISNDVQKARQEFRNSMPFLKNLRDIGEHFDSYSMDNGRLKNISRGDLQVGTWGRDGTWFNWLGEEIKVIECEQAAIELFKKMRDIRNNFKKPQIN</sequence>
<keyword evidence="2" id="KW-1185">Reference proteome</keyword>
<evidence type="ECO:0000313" key="1">
    <source>
        <dbReference type="EMBL" id="CUR52811.1"/>
    </source>
</evidence>
<protein>
    <submittedName>
        <fullName evidence="1">Uncharacterized protein</fullName>
    </submittedName>
</protein>
<dbReference type="AlphaFoldDB" id="A0A128A643"/>
<evidence type="ECO:0000313" key="2">
    <source>
        <dbReference type="Proteomes" id="UP000196239"/>
    </source>
</evidence>
<dbReference type="KEGG" id="ndv:NDEV_2049"/>
<reference evidence="2" key="1">
    <citation type="submission" date="2015-10" db="EMBL/GenBank/DDBJ databases">
        <authorList>
            <person name="Lehtovirta-Morley L.E."/>
            <person name="Vieille C."/>
        </authorList>
    </citation>
    <scope>NUCLEOTIDE SEQUENCE [LARGE SCALE GENOMIC DNA]</scope>
</reference>
<organism evidence="1 2">
    <name type="scientific">Nitrosotalea devaniterrae</name>
    <dbReference type="NCBI Taxonomy" id="1078905"/>
    <lineage>
        <taxon>Archaea</taxon>
        <taxon>Nitrososphaerota</taxon>
        <taxon>Nitrososphaeria</taxon>
        <taxon>Nitrosotaleales</taxon>
        <taxon>Nitrosotaleaceae</taxon>
        <taxon>Nitrosotalea</taxon>
    </lineage>
</organism>
<gene>
    <name evidence="1" type="ORF">NDEV_2049</name>
</gene>